<dbReference type="InterPro" id="IPR029044">
    <property type="entry name" value="Nucleotide-diphossugar_trans"/>
</dbReference>
<dbReference type="CDD" id="cd00761">
    <property type="entry name" value="Glyco_tranf_GTA_type"/>
    <property type="match status" value="1"/>
</dbReference>
<dbReference type="RefSeq" id="WP_285873464.1">
    <property type="nucleotide sequence ID" value="NZ_JARFYM010000069.1"/>
</dbReference>
<evidence type="ECO:0000313" key="3">
    <source>
        <dbReference type="Proteomes" id="UP001172645"/>
    </source>
</evidence>
<evidence type="ECO:0000259" key="1">
    <source>
        <dbReference type="Pfam" id="PF00535"/>
    </source>
</evidence>
<reference evidence="2" key="1">
    <citation type="submission" date="2023-06" db="EMBL/GenBank/DDBJ databases">
        <title>Phylogenetic Diversity of Rhizobium strains.</title>
        <authorList>
            <person name="Moura F.T."/>
            <person name="Helene L.C.F."/>
            <person name="Hungria M."/>
        </authorList>
    </citation>
    <scope>NUCLEOTIDE SEQUENCE</scope>
    <source>
        <strain evidence="2">CCGE526</strain>
    </source>
</reference>
<evidence type="ECO:0000313" key="2">
    <source>
        <dbReference type="EMBL" id="MDL2403911.1"/>
    </source>
</evidence>
<protein>
    <submittedName>
        <fullName evidence="2">Glycosyltransferase</fullName>
    </submittedName>
</protein>
<feature type="domain" description="Glycosyltransferase 2-like" evidence="1">
    <location>
        <begin position="6"/>
        <end position="122"/>
    </location>
</feature>
<accession>A0ABT7K5M7</accession>
<gene>
    <name evidence="2" type="ORF">PY649_34190</name>
</gene>
<name>A0ABT7K5M7_9HYPH</name>
<proteinExistence type="predicted"/>
<organism evidence="2 3">
    <name type="scientific">Rhizobium mayense</name>
    <dbReference type="NCBI Taxonomy" id="1312184"/>
    <lineage>
        <taxon>Bacteria</taxon>
        <taxon>Pseudomonadati</taxon>
        <taxon>Pseudomonadota</taxon>
        <taxon>Alphaproteobacteria</taxon>
        <taxon>Hyphomicrobiales</taxon>
        <taxon>Rhizobiaceae</taxon>
        <taxon>Rhizobium/Agrobacterium group</taxon>
        <taxon>Rhizobium</taxon>
    </lineage>
</organism>
<dbReference type="Proteomes" id="UP001172645">
    <property type="component" value="Unassembled WGS sequence"/>
</dbReference>
<sequence>MNKLLSVAIPTYNFALFLPETLTSLVSEAQELGIDVLVFDGNSTDNTREVVSSIQAKHPNLRYIKALSKGGIDLDMSKCVSYGSSEYCWLFSGDDLYRAGSFAYVLSLLKEYKPDLLLCRHNECDFDMRPLKDWPVLNSGVDKETMFDLSQHSDLVRYCDAAVTSEAFFSFMGGLIVKRRKWFEAKLDSDHTNKNWAHITRLWRLTATQFKLLYTPKVLLDRRGGNDSFSSDGMLERLKLQVYGLQHAVGKATSDPVVHRNLRRVVRYEIYPSWYQAVENHLKSTNAEQSMLNELKSLLASLEQGENHELL</sequence>
<dbReference type="EMBL" id="JARFYM010000069">
    <property type="protein sequence ID" value="MDL2403911.1"/>
    <property type="molecule type" value="Genomic_DNA"/>
</dbReference>
<dbReference type="Gene3D" id="3.90.550.10">
    <property type="entry name" value="Spore Coat Polysaccharide Biosynthesis Protein SpsA, Chain A"/>
    <property type="match status" value="1"/>
</dbReference>
<dbReference type="InterPro" id="IPR001173">
    <property type="entry name" value="Glyco_trans_2-like"/>
</dbReference>
<dbReference type="SUPFAM" id="SSF53448">
    <property type="entry name" value="Nucleotide-diphospho-sugar transferases"/>
    <property type="match status" value="1"/>
</dbReference>
<comment type="caution">
    <text evidence="2">The sequence shown here is derived from an EMBL/GenBank/DDBJ whole genome shotgun (WGS) entry which is preliminary data.</text>
</comment>
<keyword evidence="3" id="KW-1185">Reference proteome</keyword>
<dbReference type="Pfam" id="PF00535">
    <property type="entry name" value="Glycos_transf_2"/>
    <property type="match status" value="1"/>
</dbReference>